<sequence length="145" mass="15377">MDSPPLRWVPGGPTLGSSVAGLTPLPVGFPPSTTDQPCGQQRAPQAAEGTLSLGRTDAWLQVGGAQGAGAVHLGQLLQAQQVLQALLGGPPQARLPAGGEPDDLSLQVWIQQRRAQQEQHLLLQQHRLQEAQRVETHLPVCICEV</sequence>
<organism evidence="1 2">
    <name type="scientific">Liparis tanakae</name>
    <name type="common">Tanaka's snailfish</name>
    <dbReference type="NCBI Taxonomy" id="230148"/>
    <lineage>
        <taxon>Eukaryota</taxon>
        <taxon>Metazoa</taxon>
        <taxon>Chordata</taxon>
        <taxon>Craniata</taxon>
        <taxon>Vertebrata</taxon>
        <taxon>Euteleostomi</taxon>
        <taxon>Actinopterygii</taxon>
        <taxon>Neopterygii</taxon>
        <taxon>Teleostei</taxon>
        <taxon>Neoteleostei</taxon>
        <taxon>Acanthomorphata</taxon>
        <taxon>Eupercaria</taxon>
        <taxon>Perciformes</taxon>
        <taxon>Cottioidei</taxon>
        <taxon>Cottales</taxon>
        <taxon>Liparidae</taxon>
        <taxon>Liparis</taxon>
    </lineage>
</organism>
<keyword evidence="2" id="KW-1185">Reference proteome</keyword>
<protein>
    <submittedName>
        <fullName evidence="1">Uncharacterized protein</fullName>
    </submittedName>
</protein>
<comment type="caution">
    <text evidence="1">The sequence shown here is derived from an EMBL/GenBank/DDBJ whole genome shotgun (WGS) entry which is preliminary data.</text>
</comment>
<reference evidence="1 2" key="1">
    <citation type="submission" date="2019-03" db="EMBL/GenBank/DDBJ databases">
        <title>First draft genome of Liparis tanakae, snailfish: a comprehensive survey of snailfish specific genes.</title>
        <authorList>
            <person name="Kim W."/>
            <person name="Song I."/>
            <person name="Jeong J.-H."/>
            <person name="Kim D."/>
            <person name="Kim S."/>
            <person name="Ryu S."/>
            <person name="Song J.Y."/>
            <person name="Lee S.K."/>
        </authorList>
    </citation>
    <scope>NUCLEOTIDE SEQUENCE [LARGE SCALE GENOMIC DNA]</scope>
    <source>
        <tissue evidence="1">Muscle</tissue>
    </source>
</reference>
<accession>A0A4Z2FQF5</accession>
<proteinExistence type="predicted"/>
<gene>
    <name evidence="1" type="ORF">EYF80_046865</name>
</gene>
<dbReference type="EMBL" id="SRLO01001001">
    <property type="protein sequence ID" value="TNN42944.1"/>
    <property type="molecule type" value="Genomic_DNA"/>
</dbReference>
<dbReference type="AlphaFoldDB" id="A0A4Z2FQF5"/>
<evidence type="ECO:0000313" key="1">
    <source>
        <dbReference type="EMBL" id="TNN42944.1"/>
    </source>
</evidence>
<dbReference type="Proteomes" id="UP000314294">
    <property type="component" value="Unassembled WGS sequence"/>
</dbReference>
<name>A0A4Z2FQF5_9TELE</name>
<evidence type="ECO:0000313" key="2">
    <source>
        <dbReference type="Proteomes" id="UP000314294"/>
    </source>
</evidence>